<keyword evidence="5" id="KW-1185">Reference proteome</keyword>
<dbReference type="SUPFAM" id="SSF47413">
    <property type="entry name" value="lambda repressor-like DNA-binding domains"/>
    <property type="match status" value="1"/>
</dbReference>
<dbReference type="KEGG" id="ssau:H8M03_10590"/>
<keyword evidence="2" id="KW-0472">Membrane</keyword>
<dbReference type="CDD" id="cd00093">
    <property type="entry name" value="HTH_XRE"/>
    <property type="match status" value="1"/>
</dbReference>
<evidence type="ECO:0000256" key="1">
    <source>
        <dbReference type="SAM" id="MobiDB-lite"/>
    </source>
</evidence>
<dbReference type="Gene3D" id="1.10.260.40">
    <property type="entry name" value="lambda repressor-like DNA-binding domains"/>
    <property type="match status" value="1"/>
</dbReference>
<name>A0A7G9L1E9_9SPHN</name>
<dbReference type="SMART" id="SM00530">
    <property type="entry name" value="HTH_XRE"/>
    <property type="match status" value="1"/>
</dbReference>
<feature type="compositionally biased region" description="Low complexity" evidence="1">
    <location>
        <begin position="252"/>
        <end position="266"/>
    </location>
</feature>
<dbReference type="Proteomes" id="UP000515861">
    <property type="component" value="Chromosome"/>
</dbReference>
<sequence>MDEETEGSDYVPVGQRLRAAREEKGLSLDDLASETRIPHRHLESLELGEWDKLPAPTYSIGFAKSYAGAVGLDRGEVGEQLRTEMGGGYRNDSSTVEHFEPIDPARTMPKWLVLGAIVAIALVVLLFTWLRNSSLEEDTGTPVNSVAEAPANLPPQAAAPVAANPTGPVVLTAVEPAWIEVKDGDRTLFAGILDTGKTFPIPADAAAPTLKAGKPEALRVNVGDAVAPPVGPAGQVASNVSLKPADLMRAGPQAAAQPQPQNAVAQ</sequence>
<dbReference type="PANTHER" id="PTHR34475">
    <property type="match status" value="1"/>
</dbReference>
<dbReference type="EMBL" id="CP060697">
    <property type="protein sequence ID" value="QNM82448.1"/>
    <property type="molecule type" value="Genomic_DNA"/>
</dbReference>
<gene>
    <name evidence="4" type="ORF">H8M03_10590</name>
</gene>
<keyword evidence="2" id="KW-1133">Transmembrane helix</keyword>
<dbReference type="Pfam" id="PF13413">
    <property type="entry name" value="HTH_25"/>
    <property type="match status" value="1"/>
</dbReference>
<accession>A0A7G9L1E9</accession>
<dbReference type="InterPro" id="IPR001387">
    <property type="entry name" value="Cro/C1-type_HTH"/>
</dbReference>
<organism evidence="4 5">
    <name type="scientific">Sphingomonas sabuli</name>
    <dbReference type="NCBI Taxonomy" id="2764186"/>
    <lineage>
        <taxon>Bacteria</taxon>
        <taxon>Pseudomonadati</taxon>
        <taxon>Pseudomonadota</taxon>
        <taxon>Alphaproteobacteria</taxon>
        <taxon>Sphingomonadales</taxon>
        <taxon>Sphingomonadaceae</taxon>
        <taxon>Sphingomonas</taxon>
    </lineage>
</organism>
<keyword evidence="2" id="KW-0812">Transmembrane</keyword>
<feature type="transmembrane region" description="Helical" evidence="2">
    <location>
        <begin position="111"/>
        <end position="130"/>
    </location>
</feature>
<dbReference type="InterPro" id="IPR050400">
    <property type="entry name" value="Bact_Cytoskel_RodZ"/>
</dbReference>
<protein>
    <submittedName>
        <fullName evidence="4">Helix-turn-helix domain-containing protein</fullName>
    </submittedName>
</protein>
<evidence type="ECO:0000313" key="4">
    <source>
        <dbReference type="EMBL" id="QNM82448.1"/>
    </source>
</evidence>
<dbReference type="AlphaFoldDB" id="A0A7G9L1E9"/>
<dbReference type="GO" id="GO:0003677">
    <property type="term" value="F:DNA binding"/>
    <property type="evidence" value="ECO:0007669"/>
    <property type="project" value="InterPro"/>
</dbReference>
<dbReference type="RefSeq" id="WP_187479403.1">
    <property type="nucleotide sequence ID" value="NZ_CP060697.1"/>
</dbReference>
<evidence type="ECO:0000256" key="2">
    <source>
        <dbReference type="SAM" id="Phobius"/>
    </source>
</evidence>
<dbReference type="PANTHER" id="PTHR34475:SF1">
    <property type="entry name" value="CYTOSKELETON PROTEIN RODZ"/>
    <property type="match status" value="1"/>
</dbReference>
<dbReference type="InterPro" id="IPR010982">
    <property type="entry name" value="Lambda_DNA-bd_dom_sf"/>
</dbReference>
<feature type="region of interest" description="Disordered" evidence="1">
    <location>
        <begin position="244"/>
        <end position="266"/>
    </location>
</feature>
<feature type="domain" description="HTH cro/C1-type" evidence="3">
    <location>
        <begin position="16"/>
        <end position="77"/>
    </location>
</feature>
<proteinExistence type="predicted"/>
<evidence type="ECO:0000313" key="5">
    <source>
        <dbReference type="Proteomes" id="UP000515861"/>
    </source>
</evidence>
<dbReference type="InterPro" id="IPR025194">
    <property type="entry name" value="RodZ-like_C"/>
</dbReference>
<dbReference type="Pfam" id="PF13464">
    <property type="entry name" value="RodZ_C"/>
    <property type="match status" value="1"/>
</dbReference>
<evidence type="ECO:0000259" key="3">
    <source>
        <dbReference type="SMART" id="SM00530"/>
    </source>
</evidence>
<reference evidence="4 5" key="1">
    <citation type="submission" date="2020-08" db="EMBL/GenBank/DDBJ databases">
        <title>Sphingomonas sp. sand1-3 16S ribosomal RNA gene Genome sequencing and assembly.</title>
        <authorList>
            <person name="Kang M."/>
        </authorList>
    </citation>
    <scope>NUCLEOTIDE SEQUENCE [LARGE SCALE GENOMIC DNA]</scope>
    <source>
        <strain evidence="5">sand1-3</strain>
    </source>
</reference>